<dbReference type="AlphaFoldDB" id="A0A388TDG0"/>
<gene>
    <name evidence="1" type="ORF">NO1_2057</name>
</gene>
<keyword evidence="2" id="KW-1185">Reference proteome</keyword>
<organism evidence="1 2">
    <name type="scientific">Termititenax aidoneus</name>
    <dbReference type="NCBI Taxonomy" id="2218524"/>
    <lineage>
        <taxon>Bacteria</taxon>
        <taxon>Bacillati</taxon>
        <taxon>Candidatus Margulisiibacteriota</taxon>
        <taxon>Candidatus Termititenacia</taxon>
        <taxon>Candidatus Termititenacales</taxon>
        <taxon>Candidatus Termititenacaceae</taxon>
        <taxon>Candidatus Termititenax</taxon>
    </lineage>
</organism>
<protein>
    <submittedName>
        <fullName evidence="1">Uncharacterized protein</fullName>
    </submittedName>
</protein>
<name>A0A388TDG0_TERA1</name>
<reference evidence="1 2" key="1">
    <citation type="journal article" date="2019" name="ISME J.">
        <title>Genome analyses of uncultured TG2/ZB3 bacteria in 'Margulisbacteria' specifically attached to ectosymbiotic spirochetes of protists in the termite gut.</title>
        <authorList>
            <person name="Utami Y.D."/>
            <person name="Kuwahara H."/>
            <person name="Igai K."/>
            <person name="Murakami T."/>
            <person name="Sugaya K."/>
            <person name="Morikawa T."/>
            <person name="Nagura Y."/>
            <person name="Yuki M."/>
            <person name="Deevong P."/>
            <person name="Inoue T."/>
            <person name="Kihara K."/>
            <person name="Lo N."/>
            <person name="Yamada A."/>
            <person name="Ohkuma M."/>
            <person name="Hongoh Y."/>
        </authorList>
    </citation>
    <scope>NUCLEOTIDE SEQUENCE [LARGE SCALE GENOMIC DNA]</scope>
    <source>
        <strain evidence="1">NkOx7-01</strain>
    </source>
</reference>
<evidence type="ECO:0000313" key="1">
    <source>
        <dbReference type="EMBL" id="GBR74976.1"/>
    </source>
</evidence>
<sequence>MTPISFQSDIKDNVIEIPQQYRSVLPAHVFVTIMDSASIEARVYQRRKNGGVTANDFKAVQIDTDLWEFDREKANER</sequence>
<evidence type="ECO:0000313" key="2">
    <source>
        <dbReference type="Proteomes" id="UP000269352"/>
    </source>
</evidence>
<accession>A0A388TDG0</accession>
<dbReference type="Proteomes" id="UP000269352">
    <property type="component" value="Unassembled WGS sequence"/>
</dbReference>
<dbReference type="EMBL" id="BGZN01000121">
    <property type="protein sequence ID" value="GBR74976.1"/>
    <property type="molecule type" value="Genomic_DNA"/>
</dbReference>
<comment type="caution">
    <text evidence="1">The sequence shown here is derived from an EMBL/GenBank/DDBJ whole genome shotgun (WGS) entry which is preliminary data.</text>
</comment>
<proteinExistence type="predicted"/>